<comment type="caution">
    <text evidence="5">The sequence shown here is derived from an EMBL/GenBank/DDBJ whole genome shotgun (WGS) entry which is preliminary data.</text>
</comment>
<protein>
    <submittedName>
        <fullName evidence="5">Methyl-accepting chemotaxis protein</fullName>
    </submittedName>
</protein>
<proteinExistence type="predicted"/>
<reference evidence="5" key="1">
    <citation type="submission" date="2021-03" db="EMBL/GenBank/DDBJ databases">
        <title>Bacillus suaedae sp. nov., isolated from Suaeda aralocaspica.</title>
        <authorList>
            <person name="Lei R.F.R."/>
        </authorList>
    </citation>
    <scope>NUCLEOTIDE SEQUENCE</scope>
    <source>
        <strain evidence="5">YZJH907-2</strain>
    </source>
</reference>
<dbReference type="PANTHER" id="PTHR32089">
    <property type="entry name" value="METHYL-ACCEPTING CHEMOTAXIS PROTEIN MCPB"/>
    <property type="match status" value="1"/>
</dbReference>
<keyword evidence="1 2" id="KW-0807">Transducer</keyword>
<keyword evidence="6" id="KW-1185">Reference proteome</keyword>
<dbReference type="EMBL" id="JAGKSQ010000001">
    <property type="protein sequence ID" value="MBP3949934.1"/>
    <property type="molecule type" value="Genomic_DNA"/>
</dbReference>
<feature type="transmembrane region" description="Helical" evidence="3">
    <location>
        <begin position="50"/>
        <end position="71"/>
    </location>
</feature>
<dbReference type="Proteomes" id="UP000678228">
    <property type="component" value="Unassembled WGS sequence"/>
</dbReference>
<feature type="transmembrane region" description="Helical" evidence="3">
    <location>
        <begin position="154"/>
        <end position="175"/>
    </location>
</feature>
<accession>A0A941ASU0</accession>
<organism evidence="5 6">
    <name type="scientific">Halalkalibacter suaedae</name>
    <dbReference type="NCBI Taxonomy" id="2822140"/>
    <lineage>
        <taxon>Bacteria</taxon>
        <taxon>Bacillati</taxon>
        <taxon>Bacillota</taxon>
        <taxon>Bacilli</taxon>
        <taxon>Bacillales</taxon>
        <taxon>Bacillaceae</taxon>
        <taxon>Halalkalibacter</taxon>
    </lineage>
</organism>
<dbReference type="InterPro" id="IPR004089">
    <property type="entry name" value="MCPsignal_dom"/>
</dbReference>
<feature type="transmembrane region" description="Helical" evidence="3">
    <location>
        <begin position="7"/>
        <end position="30"/>
    </location>
</feature>
<name>A0A941ASU0_9BACI</name>
<dbReference type="Gene3D" id="1.10.287.950">
    <property type="entry name" value="Methyl-accepting chemotaxis protein"/>
    <property type="match status" value="1"/>
</dbReference>
<dbReference type="Pfam" id="PF00015">
    <property type="entry name" value="MCPsignal"/>
    <property type="match status" value="1"/>
</dbReference>
<evidence type="ECO:0000259" key="4">
    <source>
        <dbReference type="PROSITE" id="PS50111"/>
    </source>
</evidence>
<dbReference type="SUPFAM" id="SSF58104">
    <property type="entry name" value="Methyl-accepting chemotaxis protein (MCP) signaling domain"/>
    <property type="match status" value="1"/>
</dbReference>
<gene>
    <name evidence="5" type="ORF">J7W16_02230</name>
</gene>
<sequence>MSQRNQIIFLISIIVVGISILVHLLHRVFGFLDTYLLLRGITEITAPLQMLQNLFFILPLLFLAISAVLYYRDKSSKRLPLFLTLTLTFASISTIAGGDGLVEYHFSIFMVIAFITFFNSIKLVLISAIIFAVQHFGGYFFFPRLLCGTDDYYFSLLMIHAVYLILMSGAGVLLIHFKNRSTIQLEQQKEEQRQKANEVVEQLTRTAELVLESVRQLKEGSQESTKASQDIAGAITELASGAEVQLKHAEQSEKLIFTMSEGINEIVHRTKSVSQSSIDTVSGAIDGQDVIGKATVQMTSIFQAFKEMANVIDQLEDRSIKIGQIVTAITEISNQTNLLALNASIEAARAGEHGRGFAVVADEVRKLSAQTETSTKEINAIIQDIQKETSKAVELVSSNEKEVFSGREAIASAKTMFDQIVSATKGVETQLSEMLATAQEVVSHSQSVGSSVSDMTKITKKSQASSEDIASASQQQLASVEVLQSISSSLADLGEELNQLTSRMKEQD</sequence>
<dbReference type="AlphaFoldDB" id="A0A941ASU0"/>
<dbReference type="PANTHER" id="PTHR32089:SF114">
    <property type="entry name" value="METHYL-ACCEPTING CHEMOTAXIS PROTEIN MCPB"/>
    <property type="match status" value="1"/>
</dbReference>
<dbReference type="PROSITE" id="PS50111">
    <property type="entry name" value="CHEMOTAXIS_TRANSDUC_2"/>
    <property type="match status" value="1"/>
</dbReference>
<feature type="domain" description="Methyl-accepting transducer" evidence="4">
    <location>
        <begin position="220"/>
        <end position="456"/>
    </location>
</feature>
<dbReference type="GO" id="GO:0016020">
    <property type="term" value="C:membrane"/>
    <property type="evidence" value="ECO:0007669"/>
    <property type="project" value="InterPro"/>
</dbReference>
<keyword evidence="3" id="KW-0812">Transmembrane</keyword>
<dbReference type="CDD" id="cd11386">
    <property type="entry name" value="MCP_signal"/>
    <property type="match status" value="1"/>
</dbReference>
<keyword evidence="3" id="KW-1133">Transmembrane helix</keyword>
<keyword evidence="3" id="KW-0472">Membrane</keyword>
<evidence type="ECO:0000256" key="1">
    <source>
        <dbReference type="ARBA" id="ARBA00023224"/>
    </source>
</evidence>
<evidence type="ECO:0000313" key="5">
    <source>
        <dbReference type="EMBL" id="MBP3949934.1"/>
    </source>
</evidence>
<evidence type="ECO:0000256" key="3">
    <source>
        <dbReference type="SAM" id="Phobius"/>
    </source>
</evidence>
<feature type="transmembrane region" description="Helical" evidence="3">
    <location>
        <begin position="78"/>
        <end position="96"/>
    </location>
</feature>
<evidence type="ECO:0000256" key="2">
    <source>
        <dbReference type="PROSITE-ProRule" id="PRU00284"/>
    </source>
</evidence>
<evidence type="ECO:0000313" key="6">
    <source>
        <dbReference type="Proteomes" id="UP000678228"/>
    </source>
</evidence>
<dbReference type="GO" id="GO:0007165">
    <property type="term" value="P:signal transduction"/>
    <property type="evidence" value="ECO:0007669"/>
    <property type="project" value="UniProtKB-KW"/>
</dbReference>
<dbReference type="SMART" id="SM00283">
    <property type="entry name" value="MA"/>
    <property type="match status" value="1"/>
</dbReference>